<dbReference type="Proteomes" id="UP000054988">
    <property type="component" value="Unassembled WGS sequence"/>
</dbReference>
<sequence>MAARPQTRIVVETLRNDLENLNHVCNSLNERSAHVVDLGPSPVYTYNAIKVLQQEARHNQKNQEAMLREAKDWVRKDAQELILAQLKEQMRTEIQKEVEMSVKSQVEAQILGHIHTPLRKQLEDCKAQLKEVKTSLENSEARCLNSTLELTNSTLDPLAVVLKSDGSKSKWYPADLTSLFAYDSDATAALLNDYDLPVDESLESNFNRFMAHIGIKDQLVTPSEINSSRSQLYFRLISVALGQQHHIGILPYVLDAAGGVSARGDPPSVNVRGVVPSPRLECATAFFQCDDVNVELRDAVTRPPRGKGEAL</sequence>
<dbReference type="EMBL" id="LATX01002469">
    <property type="protein sequence ID" value="KTB28608.1"/>
    <property type="molecule type" value="Genomic_DNA"/>
</dbReference>
<dbReference type="AlphaFoldDB" id="A0A0W0EX03"/>
<organism evidence="1 2">
    <name type="scientific">Moniliophthora roreri</name>
    <name type="common">Frosty pod rot fungus</name>
    <name type="synonym">Monilia roreri</name>
    <dbReference type="NCBI Taxonomy" id="221103"/>
    <lineage>
        <taxon>Eukaryota</taxon>
        <taxon>Fungi</taxon>
        <taxon>Dikarya</taxon>
        <taxon>Basidiomycota</taxon>
        <taxon>Agaricomycotina</taxon>
        <taxon>Agaricomycetes</taxon>
        <taxon>Agaricomycetidae</taxon>
        <taxon>Agaricales</taxon>
        <taxon>Marasmiineae</taxon>
        <taxon>Marasmiaceae</taxon>
        <taxon>Moniliophthora</taxon>
    </lineage>
</organism>
<evidence type="ECO:0000313" key="2">
    <source>
        <dbReference type="Proteomes" id="UP000054988"/>
    </source>
</evidence>
<accession>A0A0W0EX03</accession>
<gene>
    <name evidence="1" type="ORF">WG66_18811</name>
</gene>
<protein>
    <submittedName>
        <fullName evidence="1">Uncharacterized protein</fullName>
    </submittedName>
</protein>
<name>A0A0W0EX03_MONRR</name>
<proteinExistence type="predicted"/>
<dbReference type="eggNOG" id="ENOG502RCCX">
    <property type="taxonomic scope" value="Eukaryota"/>
</dbReference>
<evidence type="ECO:0000313" key="1">
    <source>
        <dbReference type="EMBL" id="KTB28608.1"/>
    </source>
</evidence>
<reference evidence="1 2" key="1">
    <citation type="submission" date="2015-12" db="EMBL/GenBank/DDBJ databases">
        <title>Draft genome sequence of Moniliophthora roreri, the causal agent of frosty pod rot of cacao.</title>
        <authorList>
            <person name="Aime M.C."/>
            <person name="Diaz-Valderrama J.R."/>
            <person name="Kijpornyongpan T."/>
            <person name="Phillips-Mora W."/>
        </authorList>
    </citation>
    <scope>NUCLEOTIDE SEQUENCE [LARGE SCALE GENOMIC DNA]</scope>
    <source>
        <strain evidence="1 2">MCA 2952</strain>
    </source>
</reference>
<comment type="caution">
    <text evidence="1">The sequence shown here is derived from an EMBL/GenBank/DDBJ whole genome shotgun (WGS) entry which is preliminary data.</text>
</comment>